<feature type="transmembrane region" description="Helical" evidence="1">
    <location>
        <begin position="71"/>
        <end position="91"/>
    </location>
</feature>
<proteinExistence type="predicted"/>
<dbReference type="Proteomes" id="UP001225646">
    <property type="component" value="Unassembled WGS sequence"/>
</dbReference>
<accession>A0ABT9VMH3</accession>
<evidence type="ECO:0000256" key="1">
    <source>
        <dbReference type="SAM" id="Phobius"/>
    </source>
</evidence>
<dbReference type="EMBL" id="JAUSTR010000003">
    <property type="protein sequence ID" value="MDQ0162172.1"/>
    <property type="molecule type" value="Genomic_DNA"/>
</dbReference>
<reference evidence="2 3" key="1">
    <citation type="submission" date="2023-07" db="EMBL/GenBank/DDBJ databases">
        <title>Genomic Encyclopedia of Type Strains, Phase IV (KMG-IV): sequencing the most valuable type-strain genomes for metagenomic binning, comparative biology and taxonomic classification.</title>
        <authorList>
            <person name="Goeker M."/>
        </authorList>
    </citation>
    <scope>NUCLEOTIDE SEQUENCE [LARGE SCALE GENOMIC DNA]</scope>
    <source>
        <strain evidence="2 3">DSM 19092</strain>
    </source>
</reference>
<keyword evidence="1" id="KW-1133">Transmembrane helix</keyword>
<evidence type="ECO:0000313" key="2">
    <source>
        <dbReference type="EMBL" id="MDQ0162172.1"/>
    </source>
</evidence>
<sequence>MKLPTCCHCEKELKYKDLLKLTFAFRQHLQCSNCHMKQYVTKKSRAKTSLLTFPFLFLFFFLQYLQIPFAVLFPSYIIVAIGVLFLMPFFYSFTNDEEPLW</sequence>
<protein>
    <submittedName>
        <fullName evidence="2">CXXC-20-CXXC protein</fullName>
    </submittedName>
</protein>
<keyword evidence="3" id="KW-1185">Reference proteome</keyword>
<dbReference type="RefSeq" id="WP_419151690.1">
    <property type="nucleotide sequence ID" value="NZ_JAUSTR010000003.1"/>
</dbReference>
<name>A0ABT9VMH3_9BACI</name>
<comment type="caution">
    <text evidence="2">The sequence shown here is derived from an EMBL/GenBank/DDBJ whole genome shotgun (WGS) entry which is preliminary data.</text>
</comment>
<dbReference type="NCBIfam" id="TIGR04104">
    <property type="entry name" value="cxxc_20_cxxc"/>
    <property type="match status" value="1"/>
</dbReference>
<keyword evidence="1" id="KW-0812">Transmembrane</keyword>
<evidence type="ECO:0000313" key="3">
    <source>
        <dbReference type="Proteomes" id="UP001225646"/>
    </source>
</evidence>
<keyword evidence="1" id="KW-0472">Membrane</keyword>
<gene>
    <name evidence="2" type="ORF">J2S06_001248</name>
</gene>
<feature type="transmembrane region" description="Helical" evidence="1">
    <location>
        <begin position="46"/>
        <end position="65"/>
    </location>
</feature>
<organism evidence="2 3">
    <name type="scientific">Aeribacillus alveayuensis</name>
    <dbReference type="NCBI Taxonomy" id="279215"/>
    <lineage>
        <taxon>Bacteria</taxon>
        <taxon>Bacillati</taxon>
        <taxon>Bacillota</taxon>
        <taxon>Bacilli</taxon>
        <taxon>Bacillales</taxon>
        <taxon>Bacillaceae</taxon>
        <taxon>Aeribacillus</taxon>
    </lineage>
</organism>
<dbReference type="InterPro" id="IPR026369">
    <property type="entry name" value="CxxC_20_CxxC"/>
</dbReference>